<evidence type="ECO:0000313" key="2">
    <source>
        <dbReference type="EMBL" id="CAL5971940.1"/>
    </source>
</evidence>
<dbReference type="EMBL" id="CAXDID020000003">
    <property type="protein sequence ID" value="CAL5971940.1"/>
    <property type="molecule type" value="Genomic_DNA"/>
</dbReference>
<protein>
    <submittedName>
        <fullName evidence="1">Uncharacterized protein</fullName>
    </submittedName>
</protein>
<sequence length="1052" mass="114393">MYTCVDKTQRFGSESVQIRIIGSDSIQCDICEQQQVVYGLCGEVLNYSESQDGMYLCVYPFEYIDNKCVCAYGHLLNNSKCINITESLNNISNSINSGNCESIQLLELKVQNIENKLNIVDQSILGNVTEIEKSIISNNSKLDFNLMMNISTLDNRIHDNITSIKNDILITQIIADNNLLSNTTVLDWRIFNNVSQINIHLQNLSQQLIDTNNTVQQQNQIIQQQYNIINNLTQYINCTSNYGYSLINGSCIQVTCAIQGQQSINGICQCTNINSIIQADSCVCPSNSNVIGTACVCSISGQTMMNGTCICVTRGAFVKNNVCTCGVDSFNISNVCGCPSGATSINGVCMCENNNAYISGNQCICPEFSQLIGDTCMCPNNSVAVNNTCVCNQISDQIMNNGVCSCQTIGAFVKDRLCTCGDNLVNISNTCKCPANASLVNSTCVCDQIVGQLMIGGICQCPSDQVVIGYYCQTLQSYVINNTNFECNQKIFTTLFDINSITYQINATHDFNSGYVFNTPIKNSFIDISNNVYTVSVIPLFQSQNVFENLKIQIGIQIINSGSLIQSSSTSIIINQMNIISKPGSQLTLNSASQINILSPSSNNASINNLLVHLIFAPSQGNITLINQANGIIDVLGYQVLGSFITTQTVAMIAIHTDNAVVHINQVNFEVNSYDVGNCSSYLFSKSVTSKSEFYITNMAVIQGNNSNFLVFCSLSSTTEYYYQFGGIIAYINNASTVVVDNIIVDSYLKFSTDYVTYSGYLVGYMQSSQSSLTIQNMCIQQSMTSVTQKFYDFGLIGRNVGNSSIQNASLTLSDQGVQFNDFGIIGAQNSIYAEIVNIITSITILTGSGQYIGSNFGYLAAKQCLIQNISMVRGNISSNSSYVGGFIGFINQNTNLTILDSTISKLNISGYNTIAGYIGFQITNTNTTIAGSKIYQLNCIGHYYIAGLSGCQYANANMTAVNFVVSESNVSGQDYVAGLVGSCVASGLYLISSNIQLIQLSTTGQYSGIIVSQNSGGYYQFINAAATQNYINKVLQNDCPVILNTQWQNGC</sequence>
<organism evidence="1">
    <name type="scientific">Hexamita inflata</name>
    <dbReference type="NCBI Taxonomy" id="28002"/>
    <lineage>
        <taxon>Eukaryota</taxon>
        <taxon>Metamonada</taxon>
        <taxon>Diplomonadida</taxon>
        <taxon>Hexamitidae</taxon>
        <taxon>Hexamitinae</taxon>
        <taxon>Hexamita</taxon>
    </lineage>
</organism>
<evidence type="ECO:0000313" key="1">
    <source>
        <dbReference type="EMBL" id="CAI9927100.1"/>
    </source>
</evidence>
<comment type="caution">
    <text evidence="1">The sequence shown here is derived from an EMBL/GenBank/DDBJ whole genome shotgun (WGS) entry which is preliminary data.</text>
</comment>
<gene>
    <name evidence="1" type="ORF">HINF_LOCUS14745</name>
    <name evidence="2" type="ORF">HINF_LOCUS1656</name>
</gene>
<keyword evidence="3" id="KW-1185">Reference proteome</keyword>
<dbReference type="Proteomes" id="UP001642409">
    <property type="component" value="Unassembled WGS sequence"/>
</dbReference>
<dbReference type="EMBL" id="CATOUU010000380">
    <property type="protein sequence ID" value="CAI9927100.1"/>
    <property type="molecule type" value="Genomic_DNA"/>
</dbReference>
<reference evidence="2 3" key="2">
    <citation type="submission" date="2024-07" db="EMBL/GenBank/DDBJ databases">
        <authorList>
            <person name="Akdeniz Z."/>
        </authorList>
    </citation>
    <scope>NUCLEOTIDE SEQUENCE [LARGE SCALE GENOMIC DNA]</scope>
</reference>
<evidence type="ECO:0000313" key="3">
    <source>
        <dbReference type="Proteomes" id="UP001642409"/>
    </source>
</evidence>
<accession>A0AA86TST8</accession>
<proteinExistence type="predicted"/>
<name>A0AA86TST8_9EUKA</name>
<dbReference type="AlphaFoldDB" id="A0AA86TST8"/>
<reference evidence="1" key="1">
    <citation type="submission" date="2023-06" db="EMBL/GenBank/DDBJ databases">
        <authorList>
            <person name="Kurt Z."/>
        </authorList>
    </citation>
    <scope>NUCLEOTIDE SEQUENCE</scope>
</reference>